<reference evidence="1 2" key="1">
    <citation type="submission" date="2024-01" db="EMBL/GenBank/DDBJ databases">
        <title>The genomes of 5 underutilized Papilionoideae crops provide insights into root nodulation and disease resistanc.</title>
        <authorList>
            <person name="Jiang F."/>
        </authorList>
    </citation>
    <scope>NUCLEOTIDE SEQUENCE [LARGE SCALE GENOMIC DNA]</scope>
    <source>
        <strain evidence="1">LVBAO_FW01</strain>
        <tissue evidence="1">Leaves</tissue>
    </source>
</reference>
<evidence type="ECO:0000313" key="1">
    <source>
        <dbReference type="EMBL" id="KAK7329806.1"/>
    </source>
</evidence>
<evidence type="ECO:0000313" key="2">
    <source>
        <dbReference type="Proteomes" id="UP001367508"/>
    </source>
</evidence>
<organism evidence="1 2">
    <name type="scientific">Canavalia gladiata</name>
    <name type="common">Sword bean</name>
    <name type="synonym">Dolichos gladiatus</name>
    <dbReference type="NCBI Taxonomy" id="3824"/>
    <lineage>
        <taxon>Eukaryota</taxon>
        <taxon>Viridiplantae</taxon>
        <taxon>Streptophyta</taxon>
        <taxon>Embryophyta</taxon>
        <taxon>Tracheophyta</taxon>
        <taxon>Spermatophyta</taxon>
        <taxon>Magnoliopsida</taxon>
        <taxon>eudicotyledons</taxon>
        <taxon>Gunneridae</taxon>
        <taxon>Pentapetalae</taxon>
        <taxon>rosids</taxon>
        <taxon>fabids</taxon>
        <taxon>Fabales</taxon>
        <taxon>Fabaceae</taxon>
        <taxon>Papilionoideae</taxon>
        <taxon>50 kb inversion clade</taxon>
        <taxon>NPAAA clade</taxon>
        <taxon>indigoferoid/millettioid clade</taxon>
        <taxon>Phaseoleae</taxon>
        <taxon>Canavalia</taxon>
    </lineage>
</organism>
<keyword evidence="2" id="KW-1185">Reference proteome</keyword>
<gene>
    <name evidence="1" type="ORF">VNO77_23986</name>
</gene>
<comment type="caution">
    <text evidence="1">The sequence shown here is derived from an EMBL/GenBank/DDBJ whole genome shotgun (WGS) entry which is preliminary data.</text>
</comment>
<dbReference type="EMBL" id="JAYMYQ010000005">
    <property type="protein sequence ID" value="KAK7329806.1"/>
    <property type="molecule type" value="Genomic_DNA"/>
</dbReference>
<dbReference type="AlphaFoldDB" id="A0AAN9L683"/>
<accession>A0AAN9L683</accession>
<proteinExistence type="predicted"/>
<protein>
    <submittedName>
        <fullName evidence="1">Uncharacterized protein</fullName>
    </submittedName>
</protein>
<sequence>MVELSLNVGRIHMLSLACLVKWFGQLFVVRHTCMNKGGFSGSASASFTPYLTMKQVTPLTRKLFFKKAGADIGEDKEIMDEDQIA</sequence>
<name>A0AAN9L683_CANGL</name>
<dbReference type="Proteomes" id="UP001367508">
    <property type="component" value="Unassembled WGS sequence"/>
</dbReference>